<dbReference type="HAMAP" id="MF_00011">
    <property type="entry name" value="Adenylosucc_synth"/>
    <property type="match status" value="1"/>
</dbReference>
<feature type="region of interest" description="Disordered" evidence="9">
    <location>
        <begin position="1"/>
        <end position="39"/>
    </location>
</feature>
<comment type="subunit">
    <text evidence="1 8">Homodimer.</text>
</comment>
<dbReference type="PANTHER" id="PTHR11846">
    <property type="entry name" value="ADENYLOSUCCINATE SYNTHETASE"/>
    <property type="match status" value="1"/>
</dbReference>
<dbReference type="Gene3D" id="1.10.300.10">
    <property type="entry name" value="Adenylosuccinate Synthetase, subunit A, domain 2"/>
    <property type="match status" value="1"/>
</dbReference>
<feature type="active site" description="Proton acceptor" evidence="8">
    <location>
        <position position="84"/>
    </location>
</feature>
<evidence type="ECO:0000256" key="2">
    <source>
        <dbReference type="ARBA" id="ARBA00022598"/>
    </source>
</evidence>
<dbReference type="GO" id="GO:0005525">
    <property type="term" value="F:GTP binding"/>
    <property type="evidence" value="ECO:0007669"/>
    <property type="project" value="UniProtKB-UniRule"/>
</dbReference>
<comment type="pathway">
    <text evidence="8">Purine metabolism; AMP biosynthesis via de novo pathway; AMP from IMP: step 1/2.</text>
</comment>
<dbReference type="GO" id="GO:0005737">
    <property type="term" value="C:cytoplasm"/>
    <property type="evidence" value="ECO:0007669"/>
    <property type="project" value="UniProtKB-SubCell"/>
</dbReference>
<dbReference type="InterPro" id="IPR001114">
    <property type="entry name" value="Adenylosuccinate_synthetase"/>
</dbReference>
<keyword evidence="3 8" id="KW-0479">Metal-binding</keyword>
<feature type="binding site" description="in other chain" evidence="8">
    <location>
        <position position="309"/>
    </location>
    <ligand>
        <name>IMP</name>
        <dbReference type="ChEBI" id="CHEBI:58053"/>
        <note>ligand shared between dimeric partners</note>
    </ligand>
</feature>
<feature type="active site" description="Proton donor" evidence="8">
    <location>
        <position position="112"/>
    </location>
</feature>
<keyword evidence="2 8" id="KW-0436">Ligase</keyword>
<dbReference type="Proteomes" id="UP000011074">
    <property type="component" value="Chromosome"/>
</dbReference>
<keyword evidence="4 8" id="KW-0547">Nucleotide-binding</keyword>
<comment type="subcellular location">
    <subcellularLocation>
        <location evidence="8">Cytoplasm</location>
    </subcellularLocation>
</comment>
<dbReference type="CDD" id="cd03108">
    <property type="entry name" value="AdSS"/>
    <property type="match status" value="1"/>
</dbReference>
<dbReference type="SUPFAM" id="SSF52540">
    <property type="entry name" value="P-loop containing nucleoside triphosphate hydrolases"/>
    <property type="match status" value="1"/>
</dbReference>
<protein>
    <recommendedName>
        <fullName evidence="8">Adenylosuccinate synthetase</fullName>
        <shortName evidence="8">AMPSase</shortName>
        <shortName evidence="8">AdSS</shortName>
        <ecNumber evidence="8">6.3.4.4</ecNumber>
    </recommendedName>
    <alternativeName>
        <fullName evidence="8">IMP--aspartate ligase</fullName>
    </alternativeName>
</protein>
<dbReference type="PANTHER" id="PTHR11846:SF0">
    <property type="entry name" value="ADENYLOSUCCINATE SYNTHETASE"/>
    <property type="match status" value="1"/>
</dbReference>
<name>A0A8A1V0A7_STRR1</name>
<reference evidence="10" key="1">
    <citation type="submission" date="2012-12" db="EMBL/GenBank/DDBJ databases">
        <authorList>
            <person name="Pethick F.E."/>
            <person name="MacFadyen A.C."/>
            <person name="Tang Z."/>
            <person name="Sangal V."/>
            <person name="Tze-Tze L."/>
            <person name="Chu J."/>
            <person name="Guo M."/>
            <person name="Kirby R."/>
            <person name="Hoskisson P.A."/>
            <person name="Herron P.R."/>
            <person name="Hunter I.S."/>
        </authorList>
    </citation>
    <scope>NUCLEOTIDE SEQUENCE</scope>
    <source>
        <strain evidence="10">ATCC 10970</strain>
    </source>
</reference>
<feature type="binding site" evidence="8">
    <location>
        <position position="221"/>
    </location>
    <ligand>
        <name>IMP</name>
        <dbReference type="ChEBI" id="CHEBI:58053"/>
        <note>ligand shared between dimeric partners</note>
    </ligand>
</feature>
<dbReference type="AlphaFoldDB" id="A0A8A1V0A7"/>
<dbReference type="InterPro" id="IPR042110">
    <property type="entry name" value="Adenylosuccinate_synth_dom2"/>
</dbReference>
<gene>
    <name evidence="8" type="primary">purA</name>
    <name evidence="10" type="ORF">SRIM_036500</name>
</gene>
<feature type="binding site" evidence="8">
    <location>
        <position position="111"/>
    </location>
    <ligand>
        <name>Mg(2+)</name>
        <dbReference type="ChEBI" id="CHEBI:18420"/>
    </ligand>
</feature>
<evidence type="ECO:0000256" key="6">
    <source>
        <dbReference type="ARBA" id="ARBA00022842"/>
    </source>
</evidence>
<comment type="cofactor">
    <cofactor evidence="8">
        <name>Mg(2+)</name>
        <dbReference type="ChEBI" id="CHEBI:18420"/>
    </cofactor>
    <text evidence="8">Binds 1 Mg(2+) ion per subunit.</text>
</comment>
<feature type="binding site" evidence="8">
    <location>
        <begin position="111"/>
        <end position="113"/>
    </location>
    <ligand>
        <name>GTP</name>
        <dbReference type="ChEBI" id="CHEBI:37565"/>
    </ligand>
</feature>
<feature type="binding site" evidence="8">
    <location>
        <begin position="483"/>
        <end position="485"/>
    </location>
    <ligand>
        <name>GTP</name>
        <dbReference type="ChEBI" id="CHEBI:37565"/>
    </ligand>
</feature>
<evidence type="ECO:0000256" key="9">
    <source>
        <dbReference type="SAM" id="MobiDB-lite"/>
    </source>
</evidence>
<comment type="similarity">
    <text evidence="8">Belongs to the adenylosuccinate synthetase family.</text>
</comment>
<evidence type="ECO:0000256" key="7">
    <source>
        <dbReference type="ARBA" id="ARBA00023134"/>
    </source>
</evidence>
<feature type="binding site" evidence="8">
    <location>
        <position position="375"/>
    </location>
    <ligand>
        <name>GTP</name>
        <dbReference type="ChEBI" id="CHEBI:37565"/>
    </ligand>
</feature>
<reference evidence="10" key="2">
    <citation type="submission" date="2020-01" db="EMBL/GenBank/DDBJ databases">
        <authorList>
            <person name="Algora L."/>
            <person name="Schniete J.K."/>
            <person name="MacFadyen A."/>
            <person name="Hoskisson P.A."/>
            <person name="Hunter I.S."/>
            <person name="Herron P.R."/>
        </authorList>
    </citation>
    <scope>NUCLEOTIDE SEQUENCE</scope>
    <source>
        <strain evidence="10">ATCC 10970</strain>
    </source>
</reference>
<dbReference type="Pfam" id="PF00709">
    <property type="entry name" value="Adenylsucc_synt"/>
    <property type="match status" value="1"/>
</dbReference>
<dbReference type="UniPathway" id="UPA00075">
    <property type="reaction ID" value="UER00335"/>
</dbReference>
<keyword evidence="8" id="KW-0963">Cytoplasm</keyword>
<sequence>MPDPDPARAQETTVPGPSPVVPPARPPDAPRDRVPPCDPRALWPALGASRQARRSALLAPLTRTSGPPPEQQHLTWVGDLQQGDGGKGAMTDRLAPAHQIAARVQGGDNAGHTTVFQGAEGGEHTLKNHLLPSGLRHPGVLGVIANGVLVNPQTLAEEIASFAPHVPALRRRLVISDRAHLVLPLHRLVDGRQESGGGRCSDVIGTTRRGIGPANVSKANRIGIRVRDLRDPDLLRRRIEQNVRFFGLPSGHADSDLKWLETYRDLLLSLAADTVALLGAAVEAGYSVLLEGAQGPVLDVEHGTYPYVTTSPTAFYSVTSGTGLDGSLVGHRVGVLKAYQTMVGNGPFVTEDAGELGDRLRRSGEEFGTTTGRSRRCGWLDLAHARWAAGFNRYTSVVVTKLDILDGFDRIGVCVGYQLPNGEYGEFVPDHEYLERCRPLYCWLPGWRHRTRGLTRYDQLPPEARSFLRYIADFLGVEVAAAGTGPADRDLLVDPAARLAGLLPAPAAAGLLRAVRNGREKRTMP</sequence>
<evidence type="ECO:0000256" key="3">
    <source>
        <dbReference type="ARBA" id="ARBA00022723"/>
    </source>
</evidence>
<evidence type="ECO:0000313" key="10">
    <source>
        <dbReference type="EMBL" id="QST84931.1"/>
    </source>
</evidence>
<evidence type="ECO:0000256" key="4">
    <source>
        <dbReference type="ARBA" id="ARBA00022741"/>
    </source>
</evidence>
<feature type="binding site" description="in other chain" evidence="8">
    <location>
        <position position="373"/>
    </location>
    <ligand>
        <name>IMP</name>
        <dbReference type="ChEBI" id="CHEBI:58053"/>
        <note>ligand shared between dimeric partners</note>
    </ligand>
</feature>
<feature type="binding site" evidence="8">
    <location>
        <begin position="401"/>
        <end position="403"/>
    </location>
    <ligand>
        <name>GTP</name>
        <dbReference type="ChEBI" id="CHEBI:37565"/>
    </ligand>
</feature>
<reference evidence="10" key="3">
    <citation type="journal article" date="2021" name="bioRxiv">
        <title>Bilateral symmetry of linear streptomycete chromosomes.</title>
        <authorList>
            <person name="Algora-Gallardo L."/>
            <person name="Schniete J.K."/>
            <person name="Mark D.R."/>
            <person name="Hunter I.S."/>
            <person name="Herron P.R."/>
        </authorList>
    </citation>
    <scope>NUCLEOTIDE SEQUENCE</scope>
    <source>
        <strain evidence="10">ATCC 10970</strain>
    </source>
</reference>
<feature type="binding site" description="in other chain" evidence="8">
    <location>
        <position position="294"/>
    </location>
    <ligand>
        <name>IMP</name>
        <dbReference type="ChEBI" id="CHEBI:58053"/>
        <note>ligand shared between dimeric partners</note>
    </ligand>
</feature>
<feature type="binding site" evidence="8">
    <location>
        <begin position="369"/>
        <end position="375"/>
    </location>
    <ligand>
        <name>substrate</name>
    </ligand>
</feature>
<comment type="caution">
    <text evidence="8">Lacks conserved residue(s) required for the propagation of feature annotation.</text>
</comment>
<keyword evidence="6 8" id="KW-0460">Magnesium</keyword>
<dbReference type="GO" id="GO:0004019">
    <property type="term" value="F:adenylosuccinate synthase activity"/>
    <property type="evidence" value="ECO:0007669"/>
    <property type="project" value="UniProtKB-UniRule"/>
</dbReference>
<feature type="binding site" description="in other chain" evidence="8">
    <location>
        <begin position="109"/>
        <end position="112"/>
    </location>
    <ligand>
        <name>IMP</name>
        <dbReference type="ChEBI" id="CHEBI:58053"/>
        <note>ligand shared between dimeric partners</note>
    </ligand>
</feature>
<evidence type="ECO:0000256" key="5">
    <source>
        <dbReference type="ARBA" id="ARBA00022755"/>
    </source>
</evidence>
<dbReference type="GO" id="GO:0000287">
    <property type="term" value="F:magnesium ion binding"/>
    <property type="evidence" value="ECO:0007669"/>
    <property type="project" value="UniProtKB-UniRule"/>
</dbReference>
<keyword evidence="7 8" id="KW-0342">GTP-binding</keyword>
<comment type="catalytic activity">
    <reaction evidence="8">
        <text>IMP + L-aspartate + GTP = N(6)-(1,2-dicarboxyethyl)-AMP + GDP + phosphate + 2 H(+)</text>
        <dbReference type="Rhea" id="RHEA:15753"/>
        <dbReference type="ChEBI" id="CHEBI:15378"/>
        <dbReference type="ChEBI" id="CHEBI:29991"/>
        <dbReference type="ChEBI" id="CHEBI:37565"/>
        <dbReference type="ChEBI" id="CHEBI:43474"/>
        <dbReference type="ChEBI" id="CHEBI:57567"/>
        <dbReference type="ChEBI" id="CHEBI:58053"/>
        <dbReference type="ChEBI" id="CHEBI:58189"/>
        <dbReference type="EC" id="6.3.4.4"/>
    </reaction>
</comment>
<dbReference type="FunFam" id="3.90.170.10:FF:000001">
    <property type="entry name" value="Adenylosuccinate synthetase"/>
    <property type="match status" value="1"/>
</dbReference>
<dbReference type="InterPro" id="IPR042111">
    <property type="entry name" value="Adenylosuccinate_synth_dom3"/>
</dbReference>
<organism evidence="10 11">
    <name type="scientific">Streptomyces rimosus subsp. rimosus (strain ATCC 10970 / DSM 40260 / JCM 4667 / NRRL 2234)</name>
    <dbReference type="NCBI Taxonomy" id="1265868"/>
    <lineage>
        <taxon>Bacteria</taxon>
        <taxon>Bacillati</taxon>
        <taxon>Actinomycetota</taxon>
        <taxon>Actinomycetes</taxon>
        <taxon>Kitasatosporales</taxon>
        <taxon>Streptomycetaceae</taxon>
        <taxon>Streptomyces</taxon>
    </lineage>
</organism>
<dbReference type="InterPro" id="IPR027417">
    <property type="entry name" value="P-loop_NTPase"/>
</dbReference>
<feature type="binding site" evidence="8">
    <location>
        <position position="84"/>
    </location>
    <ligand>
        <name>Mg(2+)</name>
        <dbReference type="ChEBI" id="CHEBI:18420"/>
    </ligand>
</feature>
<comment type="function">
    <text evidence="8">Plays an important role in the de novo pathway of purine nucleotide biosynthesis. Catalyzes the first committed step in the biosynthesis of AMP from IMP.</text>
</comment>
<dbReference type="Gene3D" id="3.40.440.10">
    <property type="entry name" value="Adenylosuccinate Synthetase, subunit A, domain 1"/>
    <property type="match status" value="1"/>
</dbReference>
<feature type="compositionally biased region" description="Pro residues" evidence="9">
    <location>
        <begin position="16"/>
        <end position="27"/>
    </location>
</feature>
<feature type="binding site" description="in other chain" evidence="8">
    <location>
        <position position="207"/>
    </location>
    <ligand>
        <name>IMP</name>
        <dbReference type="ChEBI" id="CHEBI:58053"/>
        <note>ligand shared between dimeric partners</note>
    </ligand>
</feature>
<dbReference type="GO" id="GO:0044208">
    <property type="term" value="P:'de novo' AMP biosynthetic process"/>
    <property type="evidence" value="ECO:0007669"/>
    <property type="project" value="UniProtKB-UniRule"/>
</dbReference>
<dbReference type="SMART" id="SM00788">
    <property type="entry name" value="Adenylsucc_synt"/>
    <property type="match status" value="1"/>
</dbReference>
<dbReference type="EC" id="6.3.4.4" evidence="8"/>
<dbReference type="GO" id="GO:0046040">
    <property type="term" value="P:IMP metabolic process"/>
    <property type="evidence" value="ECO:0007669"/>
    <property type="project" value="TreeGrafter"/>
</dbReference>
<evidence type="ECO:0000256" key="8">
    <source>
        <dbReference type="HAMAP-Rule" id="MF_00011"/>
    </source>
</evidence>
<dbReference type="RefSeq" id="WP_050504593.1">
    <property type="nucleotide sequence ID" value="NZ_CP048261.1"/>
</dbReference>
<evidence type="ECO:0000256" key="1">
    <source>
        <dbReference type="ARBA" id="ARBA00011738"/>
    </source>
</evidence>
<proteinExistence type="inferred from homology"/>
<keyword evidence="5 8" id="KW-0658">Purine biosynthesis</keyword>
<dbReference type="Gene3D" id="3.90.170.10">
    <property type="entry name" value="Adenylosuccinate Synthetase, subunit A, domain 3"/>
    <property type="match status" value="1"/>
</dbReference>
<dbReference type="EMBL" id="CP048261">
    <property type="protein sequence ID" value="QST84931.1"/>
    <property type="molecule type" value="Genomic_DNA"/>
</dbReference>
<dbReference type="InterPro" id="IPR042109">
    <property type="entry name" value="Adenylosuccinate_synth_dom1"/>
</dbReference>
<dbReference type="GeneID" id="66859602"/>
<evidence type="ECO:0000313" key="11">
    <source>
        <dbReference type="Proteomes" id="UP000011074"/>
    </source>
</evidence>
<accession>A0A8A1V0A7</accession>